<dbReference type="InterPro" id="IPR028150">
    <property type="entry name" value="Lustrin_cystein"/>
</dbReference>
<dbReference type="Pfam" id="PF14625">
    <property type="entry name" value="Lustrin_cystein"/>
    <property type="match status" value="2"/>
</dbReference>
<dbReference type="PANTHER" id="PTHR46339">
    <property type="entry name" value="PROTEIN CBG15282-RELATED"/>
    <property type="match status" value="1"/>
</dbReference>
<feature type="domain" description="EB" evidence="1">
    <location>
        <begin position="117"/>
        <end position="168"/>
    </location>
</feature>
<dbReference type="InterPro" id="IPR006149">
    <property type="entry name" value="EB_dom"/>
</dbReference>
<dbReference type="Proteomes" id="UP000054047">
    <property type="component" value="Unassembled WGS sequence"/>
</dbReference>
<dbReference type="OrthoDB" id="4473401at2759"/>
<evidence type="ECO:0000313" key="2">
    <source>
        <dbReference type="EMBL" id="KIH51628.1"/>
    </source>
</evidence>
<accession>A0A0C2C5S6</accession>
<dbReference type="InterPro" id="IPR053014">
    <property type="entry name" value="Cuticle_assoc_divergent"/>
</dbReference>
<dbReference type="EMBL" id="KN745986">
    <property type="protein sequence ID" value="KIH51628.1"/>
    <property type="molecule type" value="Genomic_DNA"/>
</dbReference>
<dbReference type="Pfam" id="PF01683">
    <property type="entry name" value="EB"/>
    <property type="match status" value="1"/>
</dbReference>
<keyword evidence="3" id="KW-1185">Reference proteome</keyword>
<protein>
    <recommendedName>
        <fullName evidence="1">EB domain-containing protein</fullName>
    </recommendedName>
</protein>
<feature type="non-terminal residue" evidence="2">
    <location>
        <position position="177"/>
    </location>
</feature>
<evidence type="ECO:0000313" key="3">
    <source>
        <dbReference type="Proteomes" id="UP000054047"/>
    </source>
</evidence>
<dbReference type="PANTHER" id="PTHR46339:SF5">
    <property type="entry name" value="BPTI_KUNITZ INHIBITOR DOMAIN-CONTAINING PROTEIN"/>
    <property type="match status" value="1"/>
</dbReference>
<organism evidence="2 3">
    <name type="scientific">Ancylostoma duodenale</name>
    <dbReference type="NCBI Taxonomy" id="51022"/>
    <lineage>
        <taxon>Eukaryota</taxon>
        <taxon>Metazoa</taxon>
        <taxon>Ecdysozoa</taxon>
        <taxon>Nematoda</taxon>
        <taxon>Chromadorea</taxon>
        <taxon>Rhabditida</taxon>
        <taxon>Rhabditina</taxon>
        <taxon>Rhabditomorpha</taxon>
        <taxon>Strongyloidea</taxon>
        <taxon>Ancylostomatidae</taxon>
        <taxon>Ancylostomatinae</taxon>
        <taxon>Ancylostoma</taxon>
    </lineage>
</organism>
<dbReference type="SMART" id="SM00289">
    <property type="entry name" value="WR1"/>
    <property type="match status" value="3"/>
</dbReference>
<dbReference type="InterPro" id="IPR006150">
    <property type="entry name" value="Cys_repeat_1"/>
</dbReference>
<reference evidence="2 3" key="1">
    <citation type="submission" date="2013-12" db="EMBL/GenBank/DDBJ databases">
        <title>Draft genome of the parsitic nematode Ancylostoma duodenale.</title>
        <authorList>
            <person name="Mitreva M."/>
        </authorList>
    </citation>
    <scope>NUCLEOTIDE SEQUENCE [LARGE SCALE GENOMIC DNA]</scope>
    <source>
        <strain evidence="2 3">Zhejiang</strain>
    </source>
</reference>
<evidence type="ECO:0000259" key="1">
    <source>
        <dbReference type="Pfam" id="PF01683"/>
    </source>
</evidence>
<name>A0A0C2C5S6_9BILA</name>
<gene>
    <name evidence="2" type="ORF">ANCDUO_18285</name>
</gene>
<dbReference type="AlphaFoldDB" id="A0A0C2C5S6"/>
<sequence>MPTTCTSEGFALCPNGYTCQQQPETINYYCCAGRDKEGTNDGCPPAQYAYIADGQIKSCDPFNVDRCPSRRAAFIAIDGNAQECLPGPDMCADGYECVLSAYGNGKNICCSKEENECAENEKMIGGKCVVQVKIGGACHKNDECGGGSKCVAHSCTCASDQDVVNDECVARACEPNQ</sequence>
<proteinExistence type="predicted"/>